<reference evidence="8 9" key="1">
    <citation type="submission" date="2018-11" db="EMBL/GenBank/DDBJ databases">
        <title>Saccharopolyspora rhizosphaerae sp. nov., an actinomycete isolated from rhizosphere soil in Thailand.</title>
        <authorList>
            <person name="Intra B."/>
            <person name="Euanorasetr J."/>
            <person name="Take A."/>
            <person name="Inahashi Y."/>
            <person name="Mori M."/>
            <person name="Panbangred W."/>
            <person name="Matsumoto A."/>
        </authorList>
    </citation>
    <scope>NUCLEOTIDE SEQUENCE [LARGE SCALE GENOMIC DNA]</scope>
    <source>
        <strain evidence="8 9">H219</strain>
    </source>
</reference>
<dbReference type="GO" id="GO:0003998">
    <property type="term" value="F:acylphosphatase activity"/>
    <property type="evidence" value="ECO:0007669"/>
    <property type="project" value="UniProtKB-EC"/>
</dbReference>
<dbReference type="Proteomes" id="UP000274515">
    <property type="component" value="Unassembled WGS sequence"/>
</dbReference>
<feature type="active site" evidence="5">
    <location>
        <position position="26"/>
    </location>
</feature>
<protein>
    <recommendedName>
        <fullName evidence="3 5">acylphosphatase</fullName>
        <ecNumber evidence="2 5">3.6.1.7</ecNumber>
    </recommendedName>
</protein>
<proteinExistence type="inferred from homology"/>
<evidence type="ECO:0000313" key="8">
    <source>
        <dbReference type="EMBL" id="RRO16236.1"/>
    </source>
</evidence>
<dbReference type="InterPro" id="IPR036046">
    <property type="entry name" value="Acylphosphatase-like_dom_sf"/>
</dbReference>
<dbReference type="AlphaFoldDB" id="A0A426JSW5"/>
<dbReference type="PROSITE" id="PS00150">
    <property type="entry name" value="ACYLPHOSPHATASE_1"/>
    <property type="match status" value="1"/>
</dbReference>
<evidence type="ECO:0000256" key="4">
    <source>
        <dbReference type="ARBA" id="ARBA00047645"/>
    </source>
</evidence>
<evidence type="ECO:0000256" key="1">
    <source>
        <dbReference type="ARBA" id="ARBA00005614"/>
    </source>
</evidence>
<evidence type="ECO:0000256" key="6">
    <source>
        <dbReference type="RuleBase" id="RU004168"/>
    </source>
</evidence>
<dbReference type="InterPro" id="IPR001792">
    <property type="entry name" value="Acylphosphatase-like_dom"/>
</dbReference>
<dbReference type="Pfam" id="PF00708">
    <property type="entry name" value="Acylphosphatase"/>
    <property type="match status" value="1"/>
</dbReference>
<dbReference type="SUPFAM" id="SSF54975">
    <property type="entry name" value="Acylphosphatase/BLUF domain-like"/>
    <property type="match status" value="1"/>
</dbReference>
<comment type="catalytic activity">
    <reaction evidence="4 5">
        <text>an acyl phosphate + H2O = a carboxylate + phosphate + H(+)</text>
        <dbReference type="Rhea" id="RHEA:14965"/>
        <dbReference type="ChEBI" id="CHEBI:15377"/>
        <dbReference type="ChEBI" id="CHEBI:15378"/>
        <dbReference type="ChEBI" id="CHEBI:29067"/>
        <dbReference type="ChEBI" id="CHEBI:43474"/>
        <dbReference type="ChEBI" id="CHEBI:59918"/>
        <dbReference type="EC" id="3.6.1.7"/>
    </reaction>
</comment>
<evidence type="ECO:0000256" key="5">
    <source>
        <dbReference type="PROSITE-ProRule" id="PRU00520"/>
    </source>
</evidence>
<dbReference type="Gene3D" id="3.30.70.100">
    <property type="match status" value="1"/>
</dbReference>
<evidence type="ECO:0000256" key="2">
    <source>
        <dbReference type="ARBA" id="ARBA00012150"/>
    </source>
</evidence>
<dbReference type="InterPro" id="IPR020456">
    <property type="entry name" value="Acylphosphatase"/>
</dbReference>
<organism evidence="8 9">
    <name type="scientific">Saccharopolyspora rhizosphaerae</name>
    <dbReference type="NCBI Taxonomy" id="2492662"/>
    <lineage>
        <taxon>Bacteria</taxon>
        <taxon>Bacillati</taxon>
        <taxon>Actinomycetota</taxon>
        <taxon>Actinomycetes</taxon>
        <taxon>Pseudonocardiales</taxon>
        <taxon>Pseudonocardiaceae</taxon>
        <taxon>Saccharopolyspora</taxon>
    </lineage>
</organism>
<dbReference type="EMBL" id="RSAA01000014">
    <property type="protein sequence ID" value="RRO16236.1"/>
    <property type="molecule type" value="Genomic_DNA"/>
</dbReference>
<evidence type="ECO:0000313" key="9">
    <source>
        <dbReference type="Proteomes" id="UP000274515"/>
    </source>
</evidence>
<dbReference type="EC" id="3.6.1.7" evidence="2 5"/>
<keyword evidence="5 8" id="KW-0378">Hydrolase</keyword>
<comment type="caution">
    <text evidence="8">The sequence shown here is derived from an EMBL/GenBank/DDBJ whole genome shotgun (WGS) entry which is preliminary data.</text>
</comment>
<accession>A0A426JSW5</accession>
<feature type="active site" evidence="5">
    <location>
        <position position="44"/>
    </location>
</feature>
<feature type="domain" description="Acylphosphatase-like" evidence="7">
    <location>
        <begin position="11"/>
        <end position="97"/>
    </location>
</feature>
<evidence type="ECO:0000259" key="7">
    <source>
        <dbReference type="PROSITE" id="PS51160"/>
    </source>
</evidence>
<dbReference type="PROSITE" id="PS51160">
    <property type="entry name" value="ACYLPHOSPHATASE_3"/>
    <property type="match status" value="1"/>
</dbReference>
<name>A0A426JSW5_9PSEU</name>
<dbReference type="OrthoDB" id="3182027at2"/>
<dbReference type="InterPro" id="IPR017968">
    <property type="entry name" value="Acylphosphatase_CS"/>
</dbReference>
<evidence type="ECO:0000256" key="3">
    <source>
        <dbReference type="ARBA" id="ARBA00015991"/>
    </source>
</evidence>
<dbReference type="NCBIfam" id="NF010997">
    <property type="entry name" value="PRK14422.1"/>
    <property type="match status" value="1"/>
</dbReference>
<dbReference type="PANTHER" id="PTHR47268">
    <property type="entry name" value="ACYLPHOSPHATASE"/>
    <property type="match status" value="1"/>
</dbReference>
<gene>
    <name evidence="8" type="ORF">EIL87_14410</name>
</gene>
<sequence length="97" mass="10566">MGAVTDSERARLIARVHGQVQGVGFRWWTRSRALELGLVGSATNLPASRVEVVAEGPREACEQLLEALRSGATPGRVDHVAELWMEPKGDLTGFVER</sequence>
<dbReference type="PANTHER" id="PTHR47268:SF4">
    <property type="entry name" value="ACYLPHOSPHATASE"/>
    <property type="match status" value="1"/>
</dbReference>
<keyword evidence="9" id="KW-1185">Reference proteome</keyword>
<comment type="similarity">
    <text evidence="1 6">Belongs to the acylphosphatase family.</text>
</comment>